<reference evidence="1 2" key="1">
    <citation type="submission" date="2020-09" db="EMBL/GenBank/DDBJ databases">
        <title>Investigation of environmental microbe.</title>
        <authorList>
            <person name="Ou Y."/>
            <person name="Kang Q."/>
        </authorList>
    </citation>
    <scope>NUCLEOTIDE SEQUENCE [LARGE SCALE GENOMIC DNA]</scope>
    <source>
        <strain evidence="1 2">KJZ-9</strain>
    </source>
</reference>
<proteinExistence type="predicted"/>
<dbReference type="AlphaFoldDB" id="A0A7H2BMG3"/>
<dbReference type="RefSeq" id="WP_190618510.1">
    <property type="nucleotide sequence ID" value="NZ_CP061538.1"/>
</dbReference>
<accession>A0A7H2BMG3</accession>
<evidence type="ECO:0000313" key="1">
    <source>
        <dbReference type="EMBL" id="QNV40859.1"/>
    </source>
</evidence>
<evidence type="ECO:0000313" key="2">
    <source>
        <dbReference type="Proteomes" id="UP000516421"/>
    </source>
</evidence>
<organism evidence="1 2">
    <name type="scientific">Rothia amarae</name>
    <dbReference type="NCBI Taxonomy" id="169480"/>
    <lineage>
        <taxon>Bacteria</taxon>
        <taxon>Bacillati</taxon>
        <taxon>Actinomycetota</taxon>
        <taxon>Actinomycetes</taxon>
        <taxon>Micrococcales</taxon>
        <taxon>Micrococcaceae</taxon>
        <taxon>Rothia</taxon>
    </lineage>
</organism>
<dbReference type="Proteomes" id="UP000516421">
    <property type="component" value="Chromosome"/>
</dbReference>
<dbReference type="EMBL" id="CP061538">
    <property type="protein sequence ID" value="QNV40859.1"/>
    <property type="molecule type" value="Genomic_DNA"/>
</dbReference>
<dbReference type="KEGG" id="rama:IDM48_05620"/>
<gene>
    <name evidence="1" type="ORF">IDM48_05620</name>
</gene>
<keyword evidence="2" id="KW-1185">Reference proteome</keyword>
<sequence length="45" mass="5103">MTQKVTPENNSNTALNRYKYLLSTANPQEIEKAHEEAFASMSEKS</sequence>
<protein>
    <submittedName>
        <fullName evidence="1">Uncharacterized protein</fullName>
    </submittedName>
</protein>
<name>A0A7H2BMG3_9MICC</name>